<dbReference type="EMBL" id="NSIT01000230">
    <property type="protein sequence ID" value="PJE78210.1"/>
    <property type="molecule type" value="Genomic_DNA"/>
</dbReference>
<dbReference type="PANTHER" id="PTHR43393">
    <property type="entry name" value="CYTOKININ RIBOSIDE 5'-MONOPHOSPHATE PHOSPHORIBOHYDROLASE"/>
    <property type="match status" value="1"/>
</dbReference>
<dbReference type="Pfam" id="PF03641">
    <property type="entry name" value="Lysine_decarbox"/>
    <property type="match status" value="1"/>
</dbReference>
<dbReference type="GO" id="GO:0005829">
    <property type="term" value="C:cytosol"/>
    <property type="evidence" value="ECO:0007669"/>
    <property type="project" value="TreeGrafter"/>
</dbReference>
<dbReference type="Pfam" id="PF11892">
    <property type="entry name" value="PpnN_C"/>
    <property type="match status" value="1"/>
</dbReference>
<evidence type="ECO:0000313" key="2">
    <source>
        <dbReference type="EMBL" id="PJE78210.1"/>
    </source>
</evidence>
<protein>
    <recommendedName>
        <fullName evidence="1">Pyrimidine/purine nucleotide 5'-monophosphate nucleosidase C-terminal domain-containing protein</fullName>
    </recommendedName>
</protein>
<accession>A0A2H9T4P9</accession>
<dbReference type="SUPFAM" id="SSF102405">
    <property type="entry name" value="MCP/YpsA-like"/>
    <property type="match status" value="1"/>
</dbReference>
<dbReference type="InterPro" id="IPR049788">
    <property type="entry name" value="PpnN"/>
</dbReference>
<dbReference type="PANTHER" id="PTHR43393:SF1">
    <property type="entry name" value="PYRIMIDINE_PURINE NUCLEOTIDE 5'-MONOPHOSPHATE NUCLEOSIDASE"/>
    <property type="match status" value="1"/>
</dbReference>
<organism evidence="2">
    <name type="scientific">invertebrate metagenome</name>
    <dbReference type="NCBI Taxonomy" id="1711999"/>
    <lineage>
        <taxon>unclassified sequences</taxon>
        <taxon>metagenomes</taxon>
        <taxon>organismal metagenomes</taxon>
    </lineage>
</organism>
<dbReference type="Gene3D" id="3.40.50.450">
    <property type="match status" value="1"/>
</dbReference>
<name>A0A2H9T4P9_9ZZZZ</name>
<feature type="domain" description="Pyrimidine/purine nucleotide 5'-monophosphate nucleosidase C-terminal" evidence="1">
    <location>
        <begin position="247"/>
        <end position="365"/>
    </location>
</feature>
<dbReference type="Gene3D" id="3.30.1850.10">
    <property type="entry name" value="MoCo carrier protein-like"/>
    <property type="match status" value="1"/>
</dbReference>
<gene>
    <name evidence="2" type="ORF">CI610_02855</name>
</gene>
<evidence type="ECO:0000259" key="1">
    <source>
        <dbReference type="Pfam" id="PF11892"/>
    </source>
</evidence>
<dbReference type="InterPro" id="IPR052341">
    <property type="entry name" value="LOG_family_nucleotidases"/>
</dbReference>
<comment type="caution">
    <text evidence="2">The sequence shown here is derived from an EMBL/GenBank/DDBJ whole genome shotgun (WGS) entry which is preliminary data.</text>
</comment>
<sequence>MIRGIRQNLFSVLRDILYVNTHFTQQPSQISSHNDNNSADTTHIIFSILRHARAFISKQPPDTIVCWGGHSISKEEYAYTKVVGYQLGLRNLNICTGCGPGAMKGPMKGAYIGHAKQRNNQGRFIGLTEPGIIAAEAPNPIVNELVILPDIEKRLEAFVRFGHGIIVFPGGPGTCEEILYILGILLDPANQAIPFPLVFTGPESASPYFEQIDRFIGTTLGTEAQQRYQIIINDPQRVADTMKRGLETVTHFRRQKNDAYYFNWMLRVRPEFQTPFIPNHHNMAELAINSTLPSYQLAANLRQLMSGIVAGNIKEEGRQHIREKGPYQLSGEKTIMDEMDKLLTAFIQQQRMKLPGQKYEPCYKISH</sequence>
<dbReference type="InterPro" id="IPR021826">
    <property type="entry name" value="PpnN_C"/>
</dbReference>
<reference evidence="2" key="1">
    <citation type="journal article" date="2017" name="Appl. Environ. Microbiol.">
        <title>Molecular characterization of an Endozoicomonas-like organism causing infection in king scallop Pecten maximus L.</title>
        <authorList>
            <person name="Cano I."/>
            <person name="van Aerle R."/>
            <person name="Ross S."/>
            <person name="Verner-Jeffreys D.W."/>
            <person name="Paley R.K."/>
            <person name="Rimmer G."/>
            <person name="Ryder D."/>
            <person name="Hooper P."/>
            <person name="Stone D."/>
            <person name="Feist S.W."/>
        </authorList>
    </citation>
    <scope>NUCLEOTIDE SEQUENCE</scope>
</reference>
<proteinExistence type="predicted"/>
<dbReference type="NCBIfam" id="NF038390">
    <property type="entry name" value="Nsidase_PpnN"/>
    <property type="match status" value="1"/>
</dbReference>
<dbReference type="InterPro" id="IPR037153">
    <property type="entry name" value="PpnN-like_sf"/>
</dbReference>
<dbReference type="InterPro" id="IPR031100">
    <property type="entry name" value="LOG_fam"/>
</dbReference>
<dbReference type="AlphaFoldDB" id="A0A2H9T4P9"/>